<feature type="transmembrane region" description="Helical" evidence="7">
    <location>
        <begin position="6"/>
        <end position="27"/>
    </location>
</feature>
<dbReference type="Pfam" id="PF20730">
    <property type="entry name" value="YetF_N"/>
    <property type="match status" value="1"/>
</dbReference>
<dbReference type="InterPro" id="IPR048454">
    <property type="entry name" value="YetF_N"/>
</dbReference>
<protein>
    <submittedName>
        <fullName evidence="10">DUF421 domain-containing protein</fullName>
    </submittedName>
</protein>
<evidence type="ECO:0000256" key="5">
    <source>
        <dbReference type="ARBA" id="ARBA00022989"/>
    </source>
</evidence>
<evidence type="ECO:0000256" key="3">
    <source>
        <dbReference type="ARBA" id="ARBA00022475"/>
    </source>
</evidence>
<evidence type="ECO:0000313" key="11">
    <source>
        <dbReference type="Proteomes" id="UP000468766"/>
    </source>
</evidence>
<accession>A0A6I0EYI5</accession>
<evidence type="ECO:0000259" key="9">
    <source>
        <dbReference type="Pfam" id="PF20730"/>
    </source>
</evidence>
<feature type="transmembrane region" description="Helical" evidence="7">
    <location>
        <begin position="39"/>
        <end position="57"/>
    </location>
</feature>
<dbReference type="Pfam" id="PF04239">
    <property type="entry name" value="DUF421"/>
    <property type="match status" value="1"/>
</dbReference>
<dbReference type="Proteomes" id="UP000468766">
    <property type="component" value="Unassembled WGS sequence"/>
</dbReference>
<organism evidence="10 11">
    <name type="scientific">Heliorestis acidaminivorans</name>
    <dbReference type="NCBI Taxonomy" id="553427"/>
    <lineage>
        <taxon>Bacteria</taxon>
        <taxon>Bacillati</taxon>
        <taxon>Bacillota</taxon>
        <taxon>Clostridia</taxon>
        <taxon>Eubacteriales</taxon>
        <taxon>Heliobacteriaceae</taxon>
        <taxon>Heliorestis</taxon>
    </lineage>
</organism>
<evidence type="ECO:0000256" key="6">
    <source>
        <dbReference type="ARBA" id="ARBA00023136"/>
    </source>
</evidence>
<evidence type="ECO:0000256" key="7">
    <source>
        <dbReference type="SAM" id="Phobius"/>
    </source>
</evidence>
<comment type="similarity">
    <text evidence="2">Belongs to the UPF0702 family.</text>
</comment>
<evidence type="ECO:0000256" key="2">
    <source>
        <dbReference type="ARBA" id="ARBA00006448"/>
    </source>
</evidence>
<reference evidence="10 11" key="1">
    <citation type="submission" date="2019-10" db="EMBL/GenBank/DDBJ databases">
        <title>Whole-genome sequence of the extremophile Heliorestis acidaminivorans DSM 24790.</title>
        <authorList>
            <person name="Kyndt J.A."/>
            <person name="Meyer T.E."/>
        </authorList>
    </citation>
    <scope>NUCLEOTIDE SEQUENCE [LARGE SCALE GENOMIC DNA]</scope>
    <source>
        <strain evidence="10 11">DSM 24790</strain>
    </source>
</reference>
<comment type="caution">
    <text evidence="10">The sequence shown here is derived from an EMBL/GenBank/DDBJ whole genome shotgun (WGS) entry which is preliminary data.</text>
</comment>
<gene>
    <name evidence="10" type="ORF">F9B85_09505</name>
</gene>
<keyword evidence="6 7" id="KW-0472">Membrane</keyword>
<dbReference type="InterPro" id="IPR023090">
    <property type="entry name" value="UPF0702_alpha/beta_dom_sf"/>
</dbReference>
<keyword evidence="5 7" id="KW-1133">Transmembrane helix</keyword>
<dbReference type="InterPro" id="IPR007353">
    <property type="entry name" value="DUF421"/>
</dbReference>
<feature type="domain" description="YetF C-terminal" evidence="8">
    <location>
        <begin position="83"/>
        <end position="215"/>
    </location>
</feature>
<keyword evidence="3" id="KW-1003">Cell membrane</keyword>
<dbReference type="OrthoDB" id="9778331at2"/>
<keyword evidence="4 7" id="KW-0812">Transmembrane</keyword>
<dbReference type="EMBL" id="WBXO01000006">
    <property type="protein sequence ID" value="KAB2952380.1"/>
    <property type="molecule type" value="Genomic_DNA"/>
</dbReference>
<feature type="domain" description="YetF-like N-terminal transmembrane" evidence="9">
    <location>
        <begin position="9"/>
        <end position="79"/>
    </location>
</feature>
<dbReference type="PANTHER" id="PTHR34582">
    <property type="entry name" value="UPF0702 TRANSMEMBRANE PROTEIN YCAP"/>
    <property type="match status" value="1"/>
</dbReference>
<evidence type="ECO:0000259" key="8">
    <source>
        <dbReference type="Pfam" id="PF04239"/>
    </source>
</evidence>
<comment type="subcellular location">
    <subcellularLocation>
        <location evidence="1">Cell membrane</location>
        <topology evidence="1">Multi-pass membrane protein</topology>
    </subcellularLocation>
</comment>
<dbReference type="PANTHER" id="PTHR34582:SF7">
    <property type="entry name" value="UPF0702 TRANSMEMBRANE PROTEIN YDFS"/>
    <property type="match status" value="1"/>
</dbReference>
<sequence>MDIDVSGIIIRGFAAYTFLLIFTRMLGRQIISQMTLFDYVVGITIGSLAADMTLAGSDNFWDGLLALAVWIILPIVLGWVTLRSYKIRKVVEGEPSLIIVNGTVDKQALQRHRFNIDDLMSSLRSQGAFDIADIEFAILETDGRVSVLKKAQKAPLTPKDLNLATPYVGLPTTIMEDGNIIEHRLQEVKLSKEWLITQLRNRGIHDISEVFIAQIDTQGNLYVDLKKDGPK</sequence>
<evidence type="ECO:0000313" key="10">
    <source>
        <dbReference type="EMBL" id="KAB2952380.1"/>
    </source>
</evidence>
<dbReference type="Gene3D" id="3.30.240.20">
    <property type="entry name" value="bsu07140 like domains"/>
    <property type="match status" value="2"/>
</dbReference>
<dbReference type="AlphaFoldDB" id="A0A6I0EYI5"/>
<evidence type="ECO:0000256" key="4">
    <source>
        <dbReference type="ARBA" id="ARBA00022692"/>
    </source>
</evidence>
<name>A0A6I0EYI5_9FIRM</name>
<proteinExistence type="inferred from homology"/>
<evidence type="ECO:0000256" key="1">
    <source>
        <dbReference type="ARBA" id="ARBA00004651"/>
    </source>
</evidence>
<keyword evidence="11" id="KW-1185">Reference proteome</keyword>
<dbReference type="GO" id="GO:0005886">
    <property type="term" value="C:plasma membrane"/>
    <property type="evidence" value="ECO:0007669"/>
    <property type="project" value="UniProtKB-SubCell"/>
</dbReference>
<dbReference type="RefSeq" id="WP_151620273.1">
    <property type="nucleotide sequence ID" value="NZ_WBXO01000006.1"/>
</dbReference>
<feature type="transmembrane region" description="Helical" evidence="7">
    <location>
        <begin position="63"/>
        <end position="82"/>
    </location>
</feature>